<dbReference type="AlphaFoldDB" id="A0A174B6N2"/>
<dbReference type="Proteomes" id="UP000095645">
    <property type="component" value="Unassembled WGS sequence"/>
</dbReference>
<keyword evidence="1" id="KW-0175">Coiled coil</keyword>
<evidence type="ECO:0000313" key="3">
    <source>
        <dbReference type="EMBL" id="CUN96701.1"/>
    </source>
</evidence>
<dbReference type="EMBL" id="CYZP01000011">
    <property type="protein sequence ID" value="CUN96701.1"/>
    <property type="molecule type" value="Genomic_DNA"/>
</dbReference>
<evidence type="ECO:0000256" key="2">
    <source>
        <dbReference type="SAM" id="Phobius"/>
    </source>
</evidence>
<keyword evidence="2" id="KW-0472">Membrane</keyword>
<dbReference type="RefSeq" id="WP_055057898.1">
    <property type="nucleotide sequence ID" value="NZ_CYZP01000011.1"/>
</dbReference>
<reference evidence="3 4" key="1">
    <citation type="submission" date="2015-09" db="EMBL/GenBank/DDBJ databases">
        <authorList>
            <consortium name="Pathogen Informatics"/>
        </authorList>
    </citation>
    <scope>NUCLEOTIDE SEQUENCE [LARGE SCALE GENOMIC DNA]</scope>
    <source>
        <strain evidence="3 4">2789STDY5834861</strain>
    </source>
</reference>
<gene>
    <name evidence="3" type="ORF">ERS852476_01538</name>
</gene>
<feature type="transmembrane region" description="Helical" evidence="2">
    <location>
        <begin position="85"/>
        <end position="103"/>
    </location>
</feature>
<keyword evidence="2" id="KW-0812">Transmembrane</keyword>
<accession>A0A174B6N2</accession>
<organism evidence="3 4">
    <name type="scientific">Blautia obeum</name>
    <dbReference type="NCBI Taxonomy" id="40520"/>
    <lineage>
        <taxon>Bacteria</taxon>
        <taxon>Bacillati</taxon>
        <taxon>Bacillota</taxon>
        <taxon>Clostridia</taxon>
        <taxon>Lachnospirales</taxon>
        <taxon>Lachnospiraceae</taxon>
        <taxon>Blautia</taxon>
    </lineage>
</organism>
<feature type="coiled-coil region" evidence="1">
    <location>
        <begin position="16"/>
        <end position="43"/>
    </location>
</feature>
<name>A0A174B6N2_9FIRM</name>
<protein>
    <submittedName>
        <fullName evidence="3">Uncharacterized protein</fullName>
    </submittedName>
</protein>
<evidence type="ECO:0000313" key="4">
    <source>
        <dbReference type="Proteomes" id="UP000095645"/>
    </source>
</evidence>
<evidence type="ECO:0000256" key="1">
    <source>
        <dbReference type="SAM" id="Coils"/>
    </source>
</evidence>
<proteinExistence type="predicted"/>
<sequence length="132" mass="15863">MSKRTERMSRSAAERINRKDTVIRQNNAELEELRSQYENLDICEEDKQVIDDYIACKDARADRMAEKLYEKGRKDVKRCIRIRKLIRRCMILSAIVTVVLIQYNKNEKLRESLEELLKMFRDRTVNESEEDF</sequence>
<keyword evidence="2" id="KW-1133">Transmembrane helix</keyword>